<sequence>MVNSPTSVSVLLLFLLVFSPSNYSTAAFSVGKDGTLNNGMLRSTQKAMASIRVVSYNVLSPNLATTASYPTLNPEHLDPSKRLEAVLSKIEIEISSAKSRGVIVCLQEVSYDWAGSLHSFFANRGYHMVTGLYGRPFNGYMGVAMAWPTSSFETLDVDISRLSDTRDGGWPRELPEDVEILKQNKAAGSKEKPCFPLFSWLFPKKKPQKEEWPPLDPWEYSERRFNVLLTATLKQKETNARFCVGTYHMPCAFYAPQVMTIHSEMAAYRVQHLAQRNIPDAETEQATKTSANSMRLPYIVAGDWNIKPPDAAYQLLTTGTLSAEDPAYPDPATSKLDASRTLMTWEPRIKGMRSTYAAIHDGKEPDYTNYAAPRSLEEDDNCFIDTLDYIFVSPEWKVLATTEPPNRAQTKGPFPNLDADVREPSDHILISADLEIDTKN</sequence>
<gene>
    <name evidence="3" type="ORF">SEMRO_1570_G283250.1</name>
</gene>
<feature type="domain" description="Endonuclease/exonuclease/phosphatase" evidence="2">
    <location>
        <begin position="55"/>
        <end position="427"/>
    </location>
</feature>
<dbReference type="InterPro" id="IPR005135">
    <property type="entry name" value="Endo/exonuclease/phosphatase"/>
</dbReference>
<evidence type="ECO:0000259" key="2">
    <source>
        <dbReference type="Pfam" id="PF03372"/>
    </source>
</evidence>
<dbReference type="Gene3D" id="3.60.10.10">
    <property type="entry name" value="Endonuclease/exonuclease/phosphatase"/>
    <property type="match status" value="1"/>
</dbReference>
<evidence type="ECO:0000313" key="3">
    <source>
        <dbReference type="EMBL" id="CAB9524698.1"/>
    </source>
</evidence>
<evidence type="ECO:0000256" key="1">
    <source>
        <dbReference type="SAM" id="SignalP"/>
    </source>
</evidence>
<name>A0A9N8HVZ2_9STRA</name>
<dbReference type="Pfam" id="PF03372">
    <property type="entry name" value="Exo_endo_phos"/>
    <property type="match status" value="1"/>
</dbReference>
<reference evidence="3" key="1">
    <citation type="submission" date="2020-06" db="EMBL/GenBank/DDBJ databases">
        <authorList>
            <consortium name="Plant Systems Biology data submission"/>
        </authorList>
    </citation>
    <scope>NUCLEOTIDE SEQUENCE</scope>
    <source>
        <strain evidence="3">D6</strain>
    </source>
</reference>
<dbReference type="AlphaFoldDB" id="A0A9N8HVZ2"/>
<accession>A0A9N8HVZ2</accession>
<evidence type="ECO:0000313" key="4">
    <source>
        <dbReference type="Proteomes" id="UP001153069"/>
    </source>
</evidence>
<feature type="signal peptide" evidence="1">
    <location>
        <begin position="1"/>
        <end position="26"/>
    </location>
</feature>
<dbReference type="Proteomes" id="UP001153069">
    <property type="component" value="Unassembled WGS sequence"/>
</dbReference>
<dbReference type="InterPro" id="IPR050410">
    <property type="entry name" value="CCR4/nocturin_mRNA_transcr"/>
</dbReference>
<protein>
    <recommendedName>
        <fullName evidence="2">Endonuclease/exonuclease/phosphatase domain-containing protein</fullName>
    </recommendedName>
</protein>
<dbReference type="PANTHER" id="PTHR12121:SF101">
    <property type="entry name" value="ENDONUCLEASE_EXONUCLEASE_PHOSPHATASE DOMAIN-CONTAINING PROTEIN"/>
    <property type="match status" value="1"/>
</dbReference>
<dbReference type="InterPro" id="IPR036691">
    <property type="entry name" value="Endo/exonu/phosph_ase_sf"/>
</dbReference>
<feature type="chain" id="PRO_5040323805" description="Endonuclease/exonuclease/phosphatase domain-containing protein" evidence="1">
    <location>
        <begin position="27"/>
        <end position="440"/>
    </location>
</feature>
<keyword evidence="4" id="KW-1185">Reference proteome</keyword>
<dbReference type="SUPFAM" id="SSF56219">
    <property type="entry name" value="DNase I-like"/>
    <property type="match status" value="1"/>
</dbReference>
<dbReference type="OrthoDB" id="2866996at2759"/>
<dbReference type="PANTHER" id="PTHR12121">
    <property type="entry name" value="CARBON CATABOLITE REPRESSOR PROTEIN 4"/>
    <property type="match status" value="1"/>
</dbReference>
<dbReference type="EMBL" id="CAICTM010001568">
    <property type="protein sequence ID" value="CAB9524698.1"/>
    <property type="molecule type" value="Genomic_DNA"/>
</dbReference>
<keyword evidence="1" id="KW-0732">Signal</keyword>
<proteinExistence type="predicted"/>
<comment type="caution">
    <text evidence="3">The sequence shown here is derived from an EMBL/GenBank/DDBJ whole genome shotgun (WGS) entry which is preliminary data.</text>
</comment>
<organism evidence="3 4">
    <name type="scientific">Seminavis robusta</name>
    <dbReference type="NCBI Taxonomy" id="568900"/>
    <lineage>
        <taxon>Eukaryota</taxon>
        <taxon>Sar</taxon>
        <taxon>Stramenopiles</taxon>
        <taxon>Ochrophyta</taxon>
        <taxon>Bacillariophyta</taxon>
        <taxon>Bacillariophyceae</taxon>
        <taxon>Bacillariophycidae</taxon>
        <taxon>Naviculales</taxon>
        <taxon>Naviculaceae</taxon>
        <taxon>Seminavis</taxon>
    </lineage>
</organism>
<dbReference type="GO" id="GO:0000175">
    <property type="term" value="F:3'-5'-RNA exonuclease activity"/>
    <property type="evidence" value="ECO:0007669"/>
    <property type="project" value="TreeGrafter"/>
</dbReference>